<feature type="compositionally biased region" description="Basic and acidic residues" evidence="9">
    <location>
        <begin position="303"/>
        <end position="316"/>
    </location>
</feature>
<keyword evidence="4" id="KW-0479">Metal-binding</keyword>
<evidence type="ECO:0000256" key="7">
    <source>
        <dbReference type="ARBA" id="ARBA00022833"/>
    </source>
</evidence>
<evidence type="ECO:0000256" key="9">
    <source>
        <dbReference type="SAM" id="MobiDB-lite"/>
    </source>
</evidence>
<dbReference type="InterPro" id="IPR001841">
    <property type="entry name" value="Znf_RING"/>
</dbReference>
<dbReference type="GO" id="GO:0008270">
    <property type="term" value="F:zinc ion binding"/>
    <property type="evidence" value="ECO:0007669"/>
    <property type="project" value="UniProtKB-KW"/>
</dbReference>
<dbReference type="InterPro" id="IPR013083">
    <property type="entry name" value="Znf_RING/FYVE/PHD"/>
</dbReference>
<keyword evidence="6" id="KW-0833">Ubl conjugation pathway</keyword>
<feature type="region of interest" description="Disordered" evidence="9">
    <location>
        <begin position="31"/>
        <end position="108"/>
    </location>
</feature>
<dbReference type="SMART" id="SM00184">
    <property type="entry name" value="RING"/>
    <property type="match status" value="1"/>
</dbReference>
<dbReference type="PANTHER" id="PTHR22937">
    <property type="entry name" value="E3 UBIQUITIN-PROTEIN LIGASE RNF165"/>
    <property type="match status" value="1"/>
</dbReference>
<dbReference type="EMBL" id="LN714483">
    <property type="protein sequence ID" value="CEL67551.1"/>
    <property type="molecule type" value="Genomic_DNA"/>
</dbReference>
<dbReference type="PROSITE" id="PS50089">
    <property type="entry name" value="ZF_RING_2"/>
    <property type="match status" value="1"/>
</dbReference>
<dbReference type="InterPro" id="IPR045191">
    <property type="entry name" value="MBR1/2-like"/>
</dbReference>
<proteinExistence type="predicted"/>
<dbReference type="GO" id="GO:0061630">
    <property type="term" value="F:ubiquitin protein ligase activity"/>
    <property type="evidence" value="ECO:0007669"/>
    <property type="project" value="UniProtKB-EC"/>
</dbReference>
<evidence type="ECO:0000259" key="10">
    <source>
        <dbReference type="PROSITE" id="PS50089"/>
    </source>
</evidence>
<dbReference type="AlphaFoldDB" id="A0A0F7UEU4"/>
<evidence type="ECO:0000256" key="4">
    <source>
        <dbReference type="ARBA" id="ARBA00022723"/>
    </source>
</evidence>
<feature type="region of interest" description="Disordered" evidence="9">
    <location>
        <begin position="687"/>
        <end position="727"/>
    </location>
</feature>
<feature type="compositionally biased region" description="Polar residues" evidence="9">
    <location>
        <begin position="287"/>
        <end position="299"/>
    </location>
</feature>
<dbReference type="EC" id="2.3.2.27" evidence="2"/>
<evidence type="ECO:0000256" key="3">
    <source>
        <dbReference type="ARBA" id="ARBA00022679"/>
    </source>
</evidence>
<evidence type="ECO:0000256" key="8">
    <source>
        <dbReference type="PROSITE-ProRule" id="PRU00175"/>
    </source>
</evidence>
<evidence type="ECO:0000256" key="1">
    <source>
        <dbReference type="ARBA" id="ARBA00000900"/>
    </source>
</evidence>
<feature type="compositionally biased region" description="Polar residues" evidence="9">
    <location>
        <begin position="524"/>
        <end position="541"/>
    </location>
</feature>
<dbReference type="Pfam" id="PF13639">
    <property type="entry name" value="zf-RING_2"/>
    <property type="match status" value="1"/>
</dbReference>
<feature type="region of interest" description="Disordered" evidence="9">
    <location>
        <begin position="285"/>
        <end position="342"/>
    </location>
</feature>
<sequence length="727" mass="78454">MCTGSLLGDRAGDPNVETRIKADDAHWFRRSSAQKSAAQGETVECRPATITRETGGKRGSRLEGRQEERLNPGMRRGGVRRQGAARREAVSSDRRLESTRERSRSDPLSERDLAARLFGLRRLSSRSPLPAPVAFEPVISSPVVSRTREPCSSWSAPRRSFRPSSFRARAHQGVPSWTVNTSVNSLLAEVDFTQGTRSGRATTFVREALEIQSFVEDPLTASREFTGGQNTVSGHRGSARGVLAPRISRRRDRLPWLENRQLPPVPGEGLRSGRIVAAASLGRGTWVSPSSSISHMNRGTSRRRADTREGDTRDAATRGAPSASSRSGGVGDSPGSSSFSLPSASSVSRLLDQAGVSDIEDDLVFHLWLEQEAVLERALPMQDMLASEEALERALIASMTAVGRRDLDQFLLMLQQPLLLLHQSGRWRSAGFASGTPRSGGWARLWGFDGAVRVAGGSGRAGEAERNVPLSEAEISRSTRRWTFKRAATDKRKGERTVQRSSDRHALSPVNEDTSGPPRRHNSARSWSGDVSRSSTRSALSKQGPKLPPMQPGIAAQPPVPPGAIGSREAFSGGTGGGYSKETSAPPPTVSGAAPSGNGGGRTAAGKMTENAKGEARVDTGDSNRCCCICLAEYQTGDDMMTLRCMHLFHYDCVHDWLVHSGRRTCPLCLVAIKEGEGKGEEDFIATEPTLGDTQGEGDGDCTGLPHMPEAVEGGEPYEHPREEQEI</sequence>
<accession>A0A0F7UEU4</accession>
<reference evidence="11" key="1">
    <citation type="journal article" date="2015" name="PLoS ONE">
        <title>Comprehensive Evaluation of Toxoplasma gondii VEG and Neospora caninum LIV Genomes with Tachyzoite Stage Transcriptome and Proteome Defines Novel Transcript Features.</title>
        <authorList>
            <person name="Ramaprasad A."/>
            <person name="Mourier T."/>
            <person name="Naeem R."/>
            <person name="Malas T.B."/>
            <person name="Moussa E."/>
            <person name="Panigrahi A."/>
            <person name="Vermont S.J."/>
            <person name="Otto T.D."/>
            <person name="Wastling J."/>
            <person name="Pain A."/>
        </authorList>
    </citation>
    <scope>NUCLEOTIDE SEQUENCE</scope>
    <source>
        <strain evidence="11">Liverpool</strain>
    </source>
</reference>
<keyword evidence="5 8" id="KW-0863">Zinc-finger</keyword>
<feature type="compositionally biased region" description="Low complexity" evidence="9">
    <location>
        <begin position="317"/>
        <end position="342"/>
    </location>
</feature>
<feature type="region of interest" description="Disordered" evidence="9">
    <location>
        <begin position="486"/>
        <end position="621"/>
    </location>
</feature>
<protein>
    <recommendedName>
        <fullName evidence="2">RING-type E3 ubiquitin transferase</fullName>
        <ecNumber evidence="2">2.3.2.27</ecNumber>
    </recommendedName>
</protein>
<feature type="domain" description="RING-type" evidence="10">
    <location>
        <begin position="627"/>
        <end position="669"/>
    </location>
</feature>
<evidence type="ECO:0000313" key="11">
    <source>
        <dbReference type="EMBL" id="CEL67551.1"/>
    </source>
</evidence>
<evidence type="ECO:0000256" key="5">
    <source>
        <dbReference type="ARBA" id="ARBA00022771"/>
    </source>
</evidence>
<evidence type="ECO:0000256" key="2">
    <source>
        <dbReference type="ARBA" id="ARBA00012483"/>
    </source>
</evidence>
<gene>
    <name evidence="11" type="ORF">BN1204_033500</name>
</gene>
<organism evidence="11">
    <name type="scientific">Neospora caninum (strain Liverpool)</name>
    <dbReference type="NCBI Taxonomy" id="572307"/>
    <lineage>
        <taxon>Eukaryota</taxon>
        <taxon>Sar</taxon>
        <taxon>Alveolata</taxon>
        <taxon>Apicomplexa</taxon>
        <taxon>Conoidasida</taxon>
        <taxon>Coccidia</taxon>
        <taxon>Eucoccidiorida</taxon>
        <taxon>Eimeriorina</taxon>
        <taxon>Sarcocystidae</taxon>
        <taxon>Neospora</taxon>
    </lineage>
</organism>
<dbReference type="PANTHER" id="PTHR22937:SF163">
    <property type="entry name" value="RING-TYPE E3 UBIQUITIN TRANSFERASE"/>
    <property type="match status" value="1"/>
</dbReference>
<feature type="compositionally biased region" description="Basic and acidic residues" evidence="9">
    <location>
        <begin position="610"/>
        <end position="621"/>
    </location>
</feature>
<dbReference type="SUPFAM" id="SSF57850">
    <property type="entry name" value="RING/U-box"/>
    <property type="match status" value="1"/>
</dbReference>
<feature type="compositionally biased region" description="Basic and acidic residues" evidence="9">
    <location>
        <begin position="717"/>
        <end position="727"/>
    </location>
</feature>
<name>A0A0F7UEU4_NEOCL</name>
<feature type="compositionally biased region" description="Basic and acidic residues" evidence="9">
    <location>
        <begin position="54"/>
        <end position="70"/>
    </location>
</feature>
<feature type="compositionally biased region" description="Basic and acidic residues" evidence="9">
    <location>
        <begin position="487"/>
        <end position="506"/>
    </location>
</feature>
<comment type="catalytic activity">
    <reaction evidence="1">
        <text>S-ubiquitinyl-[E2 ubiquitin-conjugating enzyme]-L-cysteine + [acceptor protein]-L-lysine = [E2 ubiquitin-conjugating enzyme]-L-cysteine + N(6)-ubiquitinyl-[acceptor protein]-L-lysine.</text>
        <dbReference type="EC" id="2.3.2.27"/>
    </reaction>
</comment>
<keyword evidence="3" id="KW-0808">Transferase</keyword>
<evidence type="ECO:0000256" key="6">
    <source>
        <dbReference type="ARBA" id="ARBA00022786"/>
    </source>
</evidence>
<keyword evidence="7" id="KW-0862">Zinc</keyword>
<dbReference type="Gene3D" id="3.30.40.10">
    <property type="entry name" value="Zinc/RING finger domain, C3HC4 (zinc finger)"/>
    <property type="match status" value="1"/>
</dbReference>
<feature type="compositionally biased region" description="Basic and acidic residues" evidence="9">
    <location>
        <begin position="85"/>
        <end position="108"/>
    </location>
</feature>